<feature type="transmembrane region" description="Helical" evidence="1">
    <location>
        <begin position="138"/>
        <end position="155"/>
    </location>
</feature>
<feature type="transmembrane region" description="Helical" evidence="1">
    <location>
        <begin position="96"/>
        <end position="118"/>
    </location>
</feature>
<feature type="domain" description="Zinc-ribbon" evidence="2">
    <location>
        <begin position="2"/>
        <end position="23"/>
    </location>
</feature>
<keyword evidence="1" id="KW-0472">Membrane</keyword>
<organism evidence="4 5">
    <name type="scientific">Dehalogenimonas formicexedens</name>
    <dbReference type="NCBI Taxonomy" id="1839801"/>
    <lineage>
        <taxon>Bacteria</taxon>
        <taxon>Bacillati</taxon>
        <taxon>Chloroflexota</taxon>
        <taxon>Dehalococcoidia</taxon>
        <taxon>Dehalococcoidales</taxon>
        <taxon>Dehalococcoidaceae</taxon>
        <taxon>Dehalogenimonas</taxon>
    </lineage>
</organism>
<dbReference type="RefSeq" id="WP_076004609.1">
    <property type="nucleotide sequence ID" value="NZ_CP018258.1"/>
</dbReference>
<evidence type="ECO:0000313" key="4">
    <source>
        <dbReference type="EMBL" id="APV45009.1"/>
    </source>
</evidence>
<evidence type="ECO:0000256" key="1">
    <source>
        <dbReference type="SAM" id="Phobius"/>
    </source>
</evidence>
<dbReference type="EMBL" id="CP018258">
    <property type="protein sequence ID" value="APV45009.1"/>
    <property type="molecule type" value="Genomic_DNA"/>
</dbReference>
<keyword evidence="5" id="KW-1185">Reference proteome</keyword>
<name>A0A1P8F961_9CHLR</name>
<dbReference type="OrthoDB" id="762068at2"/>
<evidence type="ECO:0000259" key="2">
    <source>
        <dbReference type="Pfam" id="PF13240"/>
    </source>
</evidence>
<gene>
    <name evidence="4" type="ORF">Dform_01689</name>
</gene>
<sequence length="263" mass="29005">MYCVNCGSQVVSNDSFCTNCGNPSSVSRGVPTVYKPLPKYSSVHGLSLSLAIVFAVLLVVAAVSIYSDILQVQLIDRVANGGIITEAEATTNDARVASIGGIYFLVNIVVIVLFLVWIHTAHRNLGPLGSAGLEYTPGWAVGGFFVPFLNLVRPYQVTKEIWKASDPDFLSTTGDNWKKVRVSSILGWWWALFLITGFFGNMVLRSSFNLDTLENIQSYTYVTLASDIILVPAIILAVVLVLDIDNRQMKRYKVKFFARNQEP</sequence>
<dbReference type="Proteomes" id="UP000185934">
    <property type="component" value="Chromosome"/>
</dbReference>
<dbReference type="STRING" id="1839801.Dform_01689"/>
<feature type="transmembrane region" description="Helical" evidence="1">
    <location>
        <begin position="46"/>
        <end position="67"/>
    </location>
</feature>
<dbReference type="AlphaFoldDB" id="A0A1P8F961"/>
<evidence type="ECO:0000259" key="3">
    <source>
        <dbReference type="Pfam" id="PF14219"/>
    </source>
</evidence>
<keyword evidence="1" id="KW-1133">Transmembrane helix</keyword>
<accession>A0A1P8F961</accession>
<dbReference type="InterPro" id="IPR025565">
    <property type="entry name" value="DUF4328"/>
</dbReference>
<dbReference type="KEGG" id="dfo:Dform_01689"/>
<keyword evidence="1" id="KW-0812">Transmembrane</keyword>
<dbReference type="Pfam" id="PF14219">
    <property type="entry name" value="DUF4328"/>
    <property type="match status" value="1"/>
</dbReference>
<feature type="transmembrane region" description="Helical" evidence="1">
    <location>
        <begin position="224"/>
        <end position="244"/>
    </location>
</feature>
<evidence type="ECO:0000313" key="5">
    <source>
        <dbReference type="Proteomes" id="UP000185934"/>
    </source>
</evidence>
<proteinExistence type="predicted"/>
<reference evidence="5" key="1">
    <citation type="submission" date="2016-11" db="EMBL/GenBank/DDBJ databases">
        <title>Dehalogenimonas formicexedens sp. nov., a chlorinated alkane respiring bacterium isolated from contaminated groundwater.</title>
        <authorList>
            <person name="Key T.A."/>
            <person name="Bowman K.S."/>
            <person name="Lee I."/>
            <person name="Chun J."/>
            <person name="Albuquerque L."/>
            <person name="da Costa M.S."/>
            <person name="Rainey F.A."/>
            <person name="Moe W.M."/>
        </authorList>
    </citation>
    <scope>NUCLEOTIDE SEQUENCE [LARGE SCALE GENOMIC DNA]</scope>
    <source>
        <strain evidence="5">NSZ-14</strain>
    </source>
</reference>
<dbReference type="InterPro" id="IPR026870">
    <property type="entry name" value="Zinc_ribbon_dom"/>
</dbReference>
<feature type="transmembrane region" description="Helical" evidence="1">
    <location>
        <begin position="185"/>
        <end position="204"/>
    </location>
</feature>
<dbReference type="Pfam" id="PF13240">
    <property type="entry name" value="Zn_Ribbon_1"/>
    <property type="match status" value="1"/>
</dbReference>
<feature type="domain" description="DUF4328" evidence="3">
    <location>
        <begin position="84"/>
        <end position="245"/>
    </location>
</feature>
<protein>
    <submittedName>
        <fullName evidence="4">Zinc-ribbon domain-containing protein</fullName>
    </submittedName>
</protein>